<sequence length="70" mass="7628">MTTAAPTGSMWDARTGFQQVKRGTRVMSAGWALTMLVNNPDTLPWPAGAGDDLLDGPALPTRSHHRERRP</sequence>
<dbReference type="EMBL" id="VFPP01000001">
    <property type="protein sequence ID" value="TQM83292.1"/>
    <property type="molecule type" value="Genomic_DNA"/>
</dbReference>
<accession>A0A543JKB5</accession>
<evidence type="ECO:0000313" key="2">
    <source>
        <dbReference type="EMBL" id="TQM83292.1"/>
    </source>
</evidence>
<proteinExistence type="predicted"/>
<gene>
    <name evidence="2" type="ORF">FHX81_5710</name>
</gene>
<dbReference type="AlphaFoldDB" id="A0A543JKB5"/>
<keyword evidence="3" id="KW-1185">Reference proteome</keyword>
<reference evidence="2 3" key="1">
    <citation type="submission" date="2019-06" db="EMBL/GenBank/DDBJ databases">
        <title>Sequencing the genomes of 1000 actinobacteria strains.</title>
        <authorList>
            <person name="Klenk H.-P."/>
        </authorList>
    </citation>
    <scope>NUCLEOTIDE SEQUENCE [LARGE SCALE GENOMIC DNA]</scope>
    <source>
        <strain evidence="2 3">DSM 45456</strain>
    </source>
</reference>
<evidence type="ECO:0000256" key="1">
    <source>
        <dbReference type="SAM" id="MobiDB-lite"/>
    </source>
</evidence>
<organism evidence="2 3">
    <name type="scientific">Saccharothrix saharensis</name>
    <dbReference type="NCBI Taxonomy" id="571190"/>
    <lineage>
        <taxon>Bacteria</taxon>
        <taxon>Bacillati</taxon>
        <taxon>Actinomycetota</taxon>
        <taxon>Actinomycetes</taxon>
        <taxon>Pseudonocardiales</taxon>
        <taxon>Pseudonocardiaceae</taxon>
        <taxon>Saccharothrix</taxon>
    </lineage>
</organism>
<dbReference type="Proteomes" id="UP000316628">
    <property type="component" value="Unassembled WGS sequence"/>
</dbReference>
<feature type="region of interest" description="Disordered" evidence="1">
    <location>
        <begin position="43"/>
        <end position="70"/>
    </location>
</feature>
<evidence type="ECO:0000313" key="3">
    <source>
        <dbReference type="Proteomes" id="UP000316628"/>
    </source>
</evidence>
<protein>
    <submittedName>
        <fullName evidence="2">Uncharacterized protein</fullName>
    </submittedName>
</protein>
<name>A0A543JKB5_9PSEU</name>
<comment type="caution">
    <text evidence="2">The sequence shown here is derived from an EMBL/GenBank/DDBJ whole genome shotgun (WGS) entry which is preliminary data.</text>
</comment>